<keyword evidence="2" id="KW-1185">Reference proteome</keyword>
<dbReference type="OrthoDB" id="5427350at2759"/>
<organism evidence="1 2">
    <name type="scientific">Rhodocollybia butyracea</name>
    <dbReference type="NCBI Taxonomy" id="206335"/>
    <lineage>
        <taxon>Eukaryota</taxon>
        <taxon>Fungi</taxon>
        <taxon>Dikarya</taxon>
        <taxon>Basidiomycota</taxon>
        <taxon>Agaricomycotina</taxon>
        <taxon>Agaricomycetes</taxon>
        <taxon>Agaricomycetidae</taxon>
        <taxon>Agaricales</taxon>
        <taxon>Marasmiineae</taxon>
        <taxon>Omphalotaceae</taxon>
        <taxon>Rhodocollybia</taxon>
    </lineage>
</organism>
<dbReference type="AlphaFoldDB" id="A0A9P5Q689"/>
<dbReference type="Proteomes" id="UP000772434">
    <property type="component" value="Unassembled WGS sequence"/>
</dbReference>
<evidence type="ECO:0000313" key="1">
    <source>
        <dbReference type="EMBL" id="KAF9075388.1"/>
    </source>
</evidence>
<proteinExistence type="predicted"/>
<comment type="caution">
    <text evidence="1">The sequence shown here is derived from an EMBL/GenBank/DDBJ whole genome shotgun (WGS) entry which is preliminary data.</text>
</comment>
<sequence>MGASDSSGSGRVSLYNATKNGFETTIIVSTAVNSYSYYAVRAIGRAGQVLGASDFVNSTNTATTTTTTTPSDTPSSTSSARSICGQIAFATVSVCVAAFLFL</sequence>
<accession>A0A9P5Q689</accession>
<gene>
    <name evidence="1" type="ORF">BDP27DRAFT_1029915</name>
</gene>
<reference evidence="1" key="1">
    <citation type="submission" date="2020-11" db="EMBL/GenBank/DDBJ databases">
        <authorList>
            <consortium name="DOE Joint Genome Institute"/>
            <person name="Ahrendt S."/>
            <person name="Riley R."/>
            <person name="Andreopoulos W."/>
            <person name="Labutti K."/>
            <person name="Pangilinan J."/>
            <person name="Ruiz-Duenas F.J."/>
            <person name="Barrasa J.M."/>
            <person name="Sanchez-Garcia M."/>
            <person name="Camarero S."/>
            <person name="Miyauchi S."/>
            <person name="Serrano A."/>
            <person name="Linde D."/>
            <person name="Babiker R."/>
            <person name="Drula E."/>
            <person name="Ayuso-Fernandez I."/>
            <person name="Pacheco R."/>
            <person name="Padilla G."/>
            <person name="Ferreira P."/>
            <person name="Barriuso J."/>
            <person name="Kellner H."/>
            <person name="Castanera R."/>
            <person name="Alfaro M."/>
            <person name="Ramirez L."/>
            <person name="Pisabarro A.G."/>
            <person name="Kuo A."/>
            <person name="Tritt A."/>
            <person name="Lipzen A."/>
            <person name="He G."/>
            <person name="Yan M."/>
            <person name="Ng V."/>
            <person name="Cullen D."/>
            <person name="Martin F."/>
            <person name="Rosso M.-N."/>
            <person name="Henrissat B."/>
            <person name="Hibbett D."/>
            <person name="Martinez A.T."/>
            <person name="Grigoriev I.V."/>
        </authorList>
    </citation>
    <scope>NUCLEOTIDE SEQUENCE</scope>
    <source>
        <strain evidence="1">AH 40177</strain>
    </source>
</reference>
<dbReference type="EMBL" id="JADNRY010000009">
    <property type="protein sequence ID" value="KAF9075388.1"/>
    <property type="molecule type" value="Genomic_DNA"/>
</dbReference>
<evidence type="ECO:0000313" key="2">
    <source>
        <dbReference type="Proteomes" id="UP000772434"/>
    </source>
</evidence>
<name>A0A9P5Q689_9AGAR</name>
<protein>
    <submittedName>
        <fullName evidence="1">Uncharacterized protein</fullName>
    </submittedName>
</protein>